<accession>A0AAJ3HTR0</accession>
<dbReference type="Proteomes" id="UP000078250">
    <property type="component" value="Unassembled WGS sequence"/>
</dbReference>
<evidence type="ECO:0000256" key="5">
    <source>
        <dbReference type="HAMAP-Rule" id="MF_01178"/>
    </source>
</evidence>
<proteinExistence type="inferred from homology"/>
<evidence type="ECO:0000256" key="4">
    <source>
        <dbReference type="ARBA" id="ARBA00023163"/>
    </source>
</evidence>
<protein>
    <recommendedName>
        <fullName evidence="5">Sigma factor-binding protein Crl</fullName>
    </recommendedName>
</protein>
<dbReference type="RefSeq" id="WP_064719236.1">
    <property type="nucleotide sequence ID" value="NZ_LXEV01000017.1"/>
</dbReference>
<dbReference type="Pfam" id="PF07417">
    <property type="entry name" value="Crl"/>
    <property type="match status" value="1"/>
</dbReference>
<keyword evidence="4 5" id="KW-0804">Transcription</keyword>
<dbReference type="GO" id="GO:0005737">
    <property type="term" value="C:cytoplasm"/>
    <property type="evidence" value="ECO:0007669"/>
    <property type="project" value="UniProtKB-SubCell"/>
</dbReference>
<dbReference type="HAMAP" id="MF_01178">
    <property type="entry name" value="Crl"/>
    <property type="match status" value="1"/>
</dbReference>
<comment type="subcellular location">
    <subcellularLocation>
        <location evidence="5">Cytoplasm</location>
    </subcellularLocation>
</comment>
<reference evidence="6 7" key="1">
    <citation type="submission" date="2016-04" db="EMBL/GenBank/DDBJ databases">
        <title>ATOL: Assembling a taxonomically balanced genome-scale reconstruction of the evolutionary history of the Enterobacteriaceae.</title>
        <authorList>
            <person name="Plunkett G.III."/>
            <person name="Neeno-Eckwall E.C."/>
            <person name="Glasner J.D."/>
            <person name="Perna N.T."/>
        </authorList>
    </citation>
    <scope>NUCLEOTIDE SEQUENCE [LARGE SCALE GENOMIC DNA]</scope>
    <source>
        <strain evidence="6 7">ATCC 700826</strain>
    </source>
</reference>
<feature type="region of interest" description="Essential for activity" evidence="5">
    <location>
        <begin position="99"/>
        <end position="122"/>
    </location>
</feature>
<keyword evidence="7" id="KW-1185">Reference proteome</keyword>
<dbReference type="InterPro" id="IPR038208">
    <property type="entry name" value="Tscrpt_reg_Crl_sf"/>
</dbReference>
<dbReference type="NCBIfam" id="NF008217">
    <property type="entry name" value="PRK10984.1"/>
    <property type="match status" value="1"/>
</dbReference>
<dbReference type="EMBL" id="LXEV01000017">
    <property type="protein sequence ID" value="OAT48294.1"/>
    <property type="molecule type" value="Genomic_DNA"/>
</dbReference>
<name>A0AAJ3HTR0_PROHU</name>
<keyword evidence="1 5" id="KW-0963">Cytoplasm</keyword>
<evidence type="ECO:0000256" key="2">
    <source>
        <dbReference type="ARBA" id="ARBA00023015"/>
    </source>
</evidence>
<dbReference type="AlphaFoldDB" id="A0AAJ3HTR0"/>
<dbReference type="GO" id="GO:0045893">
    <property type="term" value="P:positive regulation of DNA-templated transcription"/>
    <property type="evidence" value="ECO:0007669"/>
    <property type="project" value="UniProtKB-UniRule"/>
</dbReference>
<comment type="caution">
    <text evidence="6">The sequence shown here is derived from an EMBL/GenBank/DDBJ whole genome shotgun (WGS) entry which is preliminary data.</text>
</comment>
<evidence type="ECO:0000256" key="1">
    <source>
        <dbReference type="ARBA" id="ARBA00022490"/>
    </source>
</evidence>
<dbReference type="InterPro" id="IPR009986">
    <property type="entry name" value="Tscrpt_reg_Crl"/>
</dbReference>
<keyword evidence="3 5" id="KW-0010">Activator</keyword>
<comment type="function">
    <text evidence="5">Binds to the sigma-S subunit of RNA polymerase, activating expression of sigma-S-regulated genes. Stimulates RNA polymerase holoenzyme formation and may bind to several other sigma factors, such as sigma-70 and sigma-32.</text>
</comment>
<organism evidence="6 7">
    <name type="scientific">Proteus hauseri ATCC 700826</name>
    <dbReference type="NCBI Taxonomy" id="1354271"/>
    <lineage>
        <taxon>Bacteria</taxon>
        <taxon>Pseudomonadati</taxon>
        <taxon>Pseudomonadota</taxon>
        <taxon>Gammaproteobacteria</taxon>
        <taxon>Enterobacterales</taxon>
        <taxon>Morganellaceae</taxon>
        <taxon>Proteus</taxon>
    </lineage>
</organism>
<comment type="similarity">
    <text evidence="5">Belongs to the Crl family.</text>
</comment>
<evidence type="ECO:0000256" key="3">
    <source>
        <dbReference type="ARBA" id="ARBA00023159"/>
    </source>
</evidence>
<keyword evidence="2 5" id="KW-0805">Transcription regulation</keyword>
<dbReference type="Gene3D" id="3.30.310.230">
    <property type="entry name" value="Sigma factor-binding protein Crl monomer"/>
    <property type="match status" value="1"/>
</dbReference>
<evidence type="ECO:0000313" key="7">
    <source>
        <dbReference type="Proteomes" id="UP000078250"/>
    </source>
</evidence>
<sequence length="133" mass="15644">MTLSLNPTQGKLLKRFAQIGPYIREQQCKDSQFFFDCLAVCVNKKAAPEKREFWGWWMELKRNNEQLVYYYQVGLFDKNGDWINQTINKSDVTESINETLIRFHGFLQTAVSELEMSLSPDEKMNKFPLPLKP</sequence>
<evidence type="ECO:0000313" key="6">
    <source>
        <dbReference type="EMBL" id="OAT48294.1"/>
    </source>
</evidence>
<gene>
    <name evidence="5" type="primary">crl</name>
    <name evidence="6" type="ORF">M997_1231</name>
</gene>